<dbReference type="InterPro" id="IPR043502">
    <property type="entry name" value="DNA/RNA_pol_sf"/>
</dbReference>
<feature type="domain" description="Reverse transcriptase" evidence="1">
    <location>
        <begin position="16"/>
        <end position="102"/>
    </location>
</feature>
<dbReference type="OrthoDB" id="420169at2759"/>
<dbReference type="Pfam" id="PF00078">
    <property type="entry name" value="RVT_1"/>
    <property type="match status" value="1"/>
</dbReference>
<dbReference type="InterPro" id="IPR000477">
    <property type="entry name" value="RT_dom"/>
</dbReference>
<dbReference type="STRING" id="4795.A0A225UNR8"/>
<comment type="caution">
    <text evidence="2">The sequence shown here is derived from an EMBL/GenBank/DDBJ whole genome shotgun (WGS) entry which is preliminary data.</text>
</comment>
<dbReference type="EMBL" id="NBNE01013903">
    <property type="protein sequence ID" value="OWY94742.1"/>
    <property type="molecule type" value="Genomic_DNA"/>
</dbReference>
<proteinExistence type="predicted"/>
<protein>
    <recommendedName>
        <fullName evidence="1">Reverse transcriptase domain-containing protein</fullName>
    </recommendedName>
</protein>
<dbReference type="Proteomes" id="UP000198211">
    <property type="component" value="Unassembled WGS sequence"/>
</dbReference>
<dbReference type="InterPro" id="IPR053134">
    <property type="entry name" value="RNA-dir_DNA_polymerase"/>
</dbReference>
<reference evidence="3" key="1">
    <citation type="submission" date="2017-03" db="EMBL/GenBank/DDBJ databases">
        <title>Phytopthora megakarya and P. palmivora, two closely related causual agents of cacao black pod achieved similar genome size and gene model numbers by different mechanisms.</title>
        <authorList>
            <person name="Ali S."/>
            <person name="Shao J."/>
            <person name="Larry D.J."/>
            <person name="Kronmiller B."/>
            <person name="Shen D."/>
            <person name="Strem M.D."/>
            <person name="Melnick R.L."/>
            <person name="Guiltinan M.J."/>
            <person name="Tyler B.M."/>
            <person name="Meinhardt L.W."/>
            <person name="Bailey B.A."/>
        </authorList>
    </citation>
    <scope>NUCLEOTIDE SEQUENCE [LARGE SCALE GENOMIC DNA]</scope>
    <source>
        <strain evidence="3">zdho120</strain>
    </source>
</reference>
<dbReference type="SUPFAM" id="SSF56672">
    <property type="entry name" value="DNA/RNA polymerases"/>
    <property type="match status" value="1"/>
</dbReference>
<dbReference type="Gene3D" id="3.30.70.270">
    <property type="match status" value="1"/>
</dbReference>
<organism evidence="2 3">
    <name type="scientific">Phytophthora megakarya</name>
    <dbReference type="NCBI Taxonomy" id="4795"/>
    <lineage>
        <taxon>Eukaryota</taxon>
        <taxon>Sar</taxon>
        <taxon>Stramenopiles</taxon>
        <taxon>Oomycota</taxon>
        <taxon>Peronosporomycetes</taxon>
        <taxon>Peronosporales</taxon>
        <taxon>Peronosporaceae</taxon>
        <taxon>Phytophthora</taxon>
    </lineage>
</organism>
<evidence type="ECO:0000259" key="1">
    <source>
        <dbReference type="Pfam" id="PF00078"/>
    </source>
</evidence>
<dbReference type="InterPro" id="IPR043128">
    <property type="entry name" value="Rev_trsase/Diguanyl_cyclase"/>
</dbReference>
<accession>A0A225UNR8</accession>
<dbReference type="PANTHER" id="PTHR24559:SF444">
    <property type="entry name" value="REVERSE TRANSCRIPTASE DOMAIN-CONTAINING PROTEIN"/>
    <property type="match status" value="1"/>
</dbReference>
<dbReference type="PANTHER" id="PTHR24559">
    <property type="entry name" value="TRANSPOSON TY3-I GAG-POL POLYPROTEIN"/>
    <property type="match status" value="1"/>
</dbReference>
<dbReference type="Gene3D" id="3.10.10.10">
    <property type="entry name" value="HIV Type 1 Reverse Transcriptase, subunit A, domain 1"/>
    <property type="match status" value="1"/>
</dbReference>
<sequence>MLLRLKIVILCLDINDILDVLGDARLFSTMDIVSGYWNVPMHEDSIFKTAFTCKCGLYEWLVTPVGLFNAVPAFERLMETVLIDLKWRICLVYLDDCCVYAKLSRGYEKQDLS</sequence>
<dbReference type="AlphaFoldDB" id="A0A225UNR8"/>
<dbReference type="CDD" id="cd01647">
    <property type="entry name" value="RT_LTR"/>
    <property type="match status" value="1"/>
</dbReference>
<evidence type="ECO:0000313" key="3">
    <source>
        <dbReference type="Proteomes" id="UP000198211"/>
    </source>
</evidence>
<keyword evidence="3" id="KW-1185">Reference proteome</keyword>
<evidence type="ECO:0000313" key="2">
    <source>
        <dbReference type="EMBL" id="OWY94742.1"/>
    </source>
</evidence>
<name>A0A225UNR8_9STRA</name>
<gene>
    <name evidence="2" type="ORF">PHMEG_00035444</name>
</gene>